<feature type="chain" id="PRO_5018200308" evidence="1">
    <location>
        <begin position="23"/>
        <end position="132"/>
    </location>
</feature>
<dbReference type="AlphaFoldDB" id="A0A3P7N4K2"/>
<reference evidence="2 3" key="1">
    <citation type="submission" date="2018-11" db="EMBL/GenBank/DDBJ databases">
        <authorList>
            <consortium name="Pathogen Informatics"/>
        </authorList>
    </citation>
    <scope>NUCLEOTIDE SEQUENCE [LARGE SCALE GENOMIC DNA]</scope>
</reference>
<organism evidence="2 3">
    <name type="scientific">Dibothriocephalus latus</name>
    <name type="common">Fish tapeworm</name>
    <name type="synonym">Diphyllobothrium latum</name>
    <dbReference type="NCBI Taxonomy" id="60516"/>
    <lineage>
        <taxon>Eukaryota</taxon>
        <taxon>Metazoa</taxon>
        <taxon>Spiralia</taxon>
        <taxon>Lophotrochozoa</taxon>
        <taxon>Platyhelminthes</taxon>
        <taxon>Cestoda</taxon>
        <taxon>Eucestoda</taxon>
        <taxon>Diphyllobothriidea</taxon>
        <taxon>Diphyllobothriidae</taxon>
        <taxon>Dibothriocephalus</taxon>
    </lineage>
</organism>
<proteinExistence type="predicted"/>
<sequence length="132" mass="15137">MAYAVFWTILTATGLLVSTAFAESGKQATLAKTSVDSEFRKLAAPPTVSQFLRQTYIAVRELAFDWKKYPYDHDFTVRMFTDGLPNRYETCFVIVVTLSFILFRAIVDPPLRVSVHTNHVVYVFMYATEFVF</sequence>
<evidence type="ECO:0000313" key="2">
    <source>
        <dbReference type="EMBL" id="VDN34550.1"/>
    </source>
</evidence>
<dbReference type="OrthoDB" id="6276319at2759"/>
<dbReference type="Proteomes" id="UP000281553">
    <property type="component" value="Unassembled WGS sequence"/>
</dbReference>
<evidence type="ECO:0000256" key="1">
    <source>
        <dbReference type="SAM" id="SignalP"/>
    </source>
</evidence>
<feature type="signal peptide" evidence="1">
    <location>
        <begin position="1"/>
        <end position="22"/>
    </location>
</feature>
<evidence type="ECO:0000313" key="3">
    <source>
        <dbReference type="Proteomes" id="UP000281553"/>
    </source>
</evidence>
<dbReference type="EMBL" id="UYRU01085507">
    <property type="protein sequence ID" value="VDN34550.1"/>
    <property type="molecule type" value="Genomic_DNA"/>
</dbReference>
<accession>A0A3P7N4K2</accession>
<gene>
    <name evidence="2" type="ORF">DILT_LOCUS16533</name>
</gene>
<keyword evidence="1" id="KW-0732">Signal</keyword>
<keyword evidence="3" id="KW-1185">Reference proteome</keyword>
<name>A0A3P7N4K2_DIBLA</name>
<protein>
    <submittedName>
        <fullName evidence="2">Uncharacterized protein</fullName>
    </submittedName>
</protein>